<sequence>MKLHNGSLYWPTTFNPTENEEKAVLPDDHYDAVIAGAGMSGVLCAYTLVEAGLKVALVDKREAGAGSSSANTGLLQYSNDIMLHELINQIGENRAVYFYKLCLKAVGHLEKVAESIPFHVDFKRRNSICFASKEEDAGKLRDEYEALKKHGFPVHFWTDKDLEKHMPFTKPVALVTQRDAEVNPYRFVMGIMQFLREHGADLFEHTEVTHTVEKEDHIVLETSRGNLKAKQVIFCTGYEASVAGKSLGTKINRSYAIATEPVVDLSAWWGRALIWETDRPYFYLRTTNDNRIIAGGLDEEIPHAPESREIIDRHGKRIADEIRKLFPHLDIAISHAWGASFGESLDNLPFIGKVPGKERTYCLLGYGGNGTVYSMLGAKILADLLQGNVTEGADIVKLER</sequence>
<dbReference type="AlphaFoldDB" id="A0A5D4KB28"/>
<dbReference type="EMBL" id="VTEH01000011">
    <property type="protein sequence ID" value="TYR74594.1"/>
    <property type="molecule type" value="Genomic_DNA"/>
</dbReference>
<evidence type="ECO:0000259" key="1">
    <source>
        <dbReference type="Pfam" id="PF01266"/>
    </source>
</evidence>
<dbReference type="Proteomes" id="UP000323317">
    <property type="component" value="Unassembled WGS sequence"/>
</dbReference>
<dbReference type="InterPro" id="IPR036188">
    <property type="entry name" value="FAD/NAD-bd_sf"/>
</dbReference>
<dbReference type="SUPFAM" id="SSF51905">
    <property type="entry name" value="FAD/NAD(P)-binding domain"/>
    <property type="match status" value="1"/>
</dbReference>
<dbReference type="InterPro" id="IPR006076">
    <property type="entry name" value="FAD-dep_OxRdtase"/>
</dbReference>
<proteinExistence type="predicted"/>
<dbReference type="GO" id="GO:0005737">
    <property type="term" value="C:cytoplasm"/>
    <property type="evidence" value="ECO:0007669"/>
    <property type="project" value="TreeGrafter"/>
</dbReference>
<accession>A0A5D4KB28</accession>
<organism evidence="2 3">
    <name type="scientific">Rossellomorea vietnamensis</name>
    <dbReference type="NCBI Taxonomy" id="218284"/>
    <lineage>
        <taxon>Bacteria</taxon>
        <taxon>Bacillati</taxon>
        <taxon>Bacillota</taxon>
        <taxon>Bacilli</taxon>
        <taxon>Bacillales</taxon>
        <taxon>Bacillaceae</taxon>
        <taxon>Rossellomorea</taxon>
    </lineage>
</organism>
<reference evidence="2 3" key="1">
    <citation type="submission" date="2019-08" db="EMBL/GenBank/DDBJ databases">
        <title>Bacillus genomes from the desert of Cuatro Cienegas, Coahuila.</title>
        <authorList>
            <person name="Olmedo-Alvarez G."/>
        </authorList>
    </citation>
    <scope>NUCLEOTIDE SEQUENCE [LARGE SCALE GENOMIC DNA]</scope>
    <source>
        <strain evidence="2 3">CH40_1T</strain>
    </source>
</reference>
<dbReference type="Gene3D" id="3.50.50.60">
    <property type="entry name" value="FAD/NAD(P)-binding domain"/>
    <property type="match status" value="1"/>
</dbReference>
<dbReference type="PANTHER" id="PTHR13847">
    <property type="entry name" value="SARCOSINE DEHYDROGENASE-RELATED"/>
    <property type="match status" value="1"/>
</dbReference>
<dbReference type="Pfam" id="PF01266">
    <property type="entry name" value="DAO"/>
    <property type="match status" value="1"/>
</dbReference>
<feature type="domain" description="FAD dependent oxidoreductase" evidence="1">
    <location>
        <begin position="31"/>
        <end position="384"/>
    </location>
</feature>
<dbReference type="RefSeq" id="WP_148947422.1">
    <property type="nucleotide sequence ID" value="NZ_VTEH01000011.1"/>
</dbReference>
<dbReference type="Gene3D" id="3.30.9.10">
    <property type="entry name" value="D-Amino Acid Oxidase, subunit A, domain 2"/>
    <property type="match status" value="1"/>
</dbReference>
<dbReference type="PANTHER" id="PTHR13847:SF201">
    <property type="entry name" value="PUTATIBE OXIDOREDUCTASE"/>
    <property type="match status" value="1"/>
</dbReference>
<name>A0A5D4KB28_9BACI</name>
<gene>
    <name evidence="2" type="ORF">FZC79_14055</name>
</gene>
<evidence type="ECO:0000313" key="3">
    <source>
        <dbReference type="Proteomes" id="UP000323317"/>
    </source>
</evidence>
<protein>
    <submittedName>
        <fullName evidence="2">FAD-binding oxidoreductase</fullName>
    </submittedName>
</protein>
<comment type="caution">
    <text evidence="2">The sequence shown here is derived from an EMBL/GenBank/DDBJ whole genome shotgun (WGS) entry which is preliminary data.</text>
</comment>
<evidence type="ECO:0000313" key="2">
    <source>
        <dbReference type="EMBL" id="TYR74594.1"/>
    </source>
</evidence>